<gene>
    <name evidence="1" type="ORF">METZ01_LOCUS287699</name>
</gene>
<dbReference type="EMBL" id="UINC01086412">
    <property type="protein sequence ID" value="SVC34845.1"/>
    <property type="molecule type" value="Genomic_DNA"/>
</dbReference>
<dbReference type="SUPFAM" id="SSF49842">
    <property type="entry name" value="TNF-like"/>
    <property type="match status" value="1"/>
</dbReference>
<reference evidence="1" key="1">
    <citation type="submission" date="2018-05" db="EMBL/GenBank/DDBJ databases">
        <authorList>
            <person name="Lanie J.A."/>
            <person name="Ng W.-L."/>
            <person name="Kazmierczak K.M."/>
            <person name="Andrzejewski T.M."/>
            <person name="Davidsen T.M."/>
            <person name="Wayne K.J."/>
            <person name="Tettelin H."/>
            <person name="Glass J.I."/>
            <person name="Rusch D."/>
            <person name="Podicherti R."/>
            <person name="Tsui H.-C.T."/>
            <person name="Winkler M.E."/>
        </authorList>
    </citation>
    <scope>NUCLEOTIDE SEQUENCE</scope>
</reference>
<evidence type="ECO:0000313" key="1">
    <source>
        <dbReference type="EMBL" id="SVC34845.1"/>
    </source>
</evidence>
<accession>A0A382LG52</accession>
<dbReference type="Gene3D" id="2.60.120.40">
    <property type="match status" value="1"/>
</dbReference>
<dbReference type="AlphaFoldDB" id="A0A382LG52"/>
<dbReference type="InterPro" id="IPR008983">
    <property type="entry name" value="Tumour_necrosis_fac-like_dom"/>
</dbReference>
<name>A0A382LG52_9ZZZZ</name>
<evidence type="ECO:0008006" key="2">
    <source>
        <dbReference type="Google" id="ProtNLM"/>
    </source>
</evidence>
<sequence>MSGIVGGVGSKSGVIGPAFGRQDAPWGFYWLRTGQTLTTGTDTIVNWDGGPSETNAWINNSSGTFTVNVPGIWRWHSRIRFNANFGDSQYTVKFNGNLGESYSGSNYDYMDDITKYEQMSVELVARMNTTDTVNFWAYQSSGSNKLIDGNTSVAHIVTAIMIG</sequence>
<protein>
    <recommendedName>
        <fullName evidence="2">C1q domain-containing protein</fullName>
    </recommendedName>
</protein>
<organism evidence="1">
    <name type="scientific">marine metagenome</name>
    <dbReference type="NCBI Taxonomy" id="408172"/>
    <lineage>
        <taxon>unclassified sequences</taxon>
        <taxon>metagenomes</taxon>
        <taxon>ecological metagenomes</taxon>
    </lineage>
</organism>
<proteinExistence type="predicted"/>